<organism evidence="3 4">
    <name type="scientific">Prescottella soli</name>
    <dbReference type="NCBI Taxonomy" id="1543852"/>
    <lineage>
        <taxon>Bacteria</taxon>
        <taxon>Bacillati</taxon>
        <taxon>Actinomycetota</taxon>
        <taxon>Actinomycetes</taxon>
        <taxon>Mycobacteriales</taxon>
        <taxon>Nocardiaceae</taxon>
        <taxon>Prescottella</taxon>
    </lineage>
</organism>
<comment type="similarity">
    <text evidence="1">Belongs to the WXG100 family.</text>
</comment>
<protein>
    <recommendedName>
        <fullName evidence="1">ESAT-6-like protein</fullName>
    </recommendedName>
</protein>
<feature type="compositionally biased region" description="Polar residues" evidence="2">
    <location>
        <begin position="89"/>
        <end position="105"/>
    </location>
</feature>
<feature type="region of interest" description="Disordered" evidence="2">
    <location>
        <begin position="84"/>
        <end position="105"/>
    </location>
</feature>
<comment type="caution">
    <text evidence="3">The sequence shown here is derived from an EMBL/GenBank/DDBJ whole genome shotgun (WGS) entry which is preliminary data.</text>
</comment>
<dbReference type="Proteomes" id="UP001629744">
    <property type="component" value="Unassembled WGS sequence"/>
</dbReference>
<dbReference type="EMBL" id="JBDLNU010000002">
    <property type="protein sequence ID" value="MFM1727825.1"/>
    <property type="molecule type" value="Genomic_DNA"/>
</dbReference>
<dbReference type="RefSeq" id="WP_348604273.1">
    <property type="nucleotide sequence ID" value="NZ_CP157276.1"/>
</dbReference>
<keyword evidence="4" id="KW-1185">Reference proteome</keyword>
<reference evidence="3 4" key="1">
    <citation type="submission" date="2023-11" db="EMBL/GenBank/DDBJ databases">
        <authorList>
            <person name="Val-Calvo J."/>
            <person name="Scortti M."/>
            <person name="Vazquez-Boland J."/>
        </authorList>
    </citation>
    <scope>NUCLEOTIDE SEQUENCE [LARGE SCALE GENOMIC DNA]</scope>
    <source>
        <strain evidence="3 4">DSM 46662</strain>
    </source>
</reference>
<gene>
    <name evidence="3" type="ORF">ABEU19_001292</name>
</gene>
<proteinExistence type="inferred from homology"/>
<dbReference type="NCBIfam" id="TIGR03930">
    <property type="entry name" value="WXG100_ESAT6"/>
    <property type="match status" value="1"/>
</dbReference>
<name>A0ABW9FQG0_9NOCA</name>
<sequence length="105" mass="11339">MSDQMKTTVETMEATSRRVSDVRSEIQGLLSTLKGEVDAIRGGWEGSAAIAFQNLMEGWDANSTKLNQALQNISENIKSNSVSYDAAQQDHTSSLNNVASSLNMG</sequence>
<dbReference type="SUPFAM" id="SSF140453">
    <property type="entry name" value="EsxAB dimer-like"/>
    <property type="match status" value="1"/>
</dbReference>
<dbReference type="Gene3D" id="1.10.287.1060">
    <property type="entry name" value="ESAT-6-like"/>
    <property type="match status" value="1"/>
</dbReference>
<evidence type="ECO:0000256" key="1">
    <source>
        <dbReference type="RuleBase" id="RU362001"/>
    </source>
</evidence>
<evidence type="ECO:0000313" key="3">
    <source>
        <dbReference type="EMBL" id="MFM1727825.1"/>
    </source>
</evidence>
<evidence type="ECO:0000256" key="2">
    <source>
        <dbReference type="SAM" id="MobiDB-lite"/>
    </source>
</evidence>
<evidence type="ECO:0000313" key="4">
    <source>
        <dbReference type="Proteomes" id="UP001629744"/>
    </source>
</evidence>
<dbReference type="InterPro" id="IPR036689">
    <property type="entry name" value="ESAT-6-like_sf"/>
</dbReference>
<dbReference type="InterPro" id="IPR010310">
    <property type="entry name" value="T7SS_ESAT-6-like"/>
</dbReference>
<accession>A0ABW9FQG0</accession>
<dbReference type="Pfam" id="PF06013">
    <property type="entry name" value="WXG100"/>
    <property type="match status" value="1"/>
</dbReference>